<gene>
    <name evidence="2" type="ORF">GCM10022277_33150</name>
</gene>
<organism evidence="2 3">
    <name type="scientific">Litoribacillus peritrichatus</name>
    <dbReference type="NCBI Taxonomy" id="718191"/>
    <lineage>
        <taxon>Bacteria</taxon>
        <taxon>Pseudomonadati</taxon>
        <taxon>Pseudomonadota</taxon>
        <taxon>Gammaproteobacteria</taxon>
        <taxon>Oceanospirillales</taxon>
        <taxon>Oceanospirillaceae</taxon>
        <taxon>Litoribacillus</taxon>
    </lineage>
</organism>
<dbReference type="Proteomes" id="UP001501565">
    <property type="component" value="Unassembled WGS sequence"/>
</dbReference>
<comment type="caution">
    <text evidence="2">The sequence shown here is derived from an EMBL/GenBank/DDBJ whole genome shotgun (WGS) entry which is preliminary data.</text>
</comment>
<evidence type="ECO:0000256" key="1">
    <source>
        <dbReference type="SAM" id="Phobius"/>
    </source>
</evidence>
<keyword evidence="3" id="KW-1185">Reference proteome</keyword>
<evidence type="ECO:0000313" key="3">
    <source>
        <dbReference type="Proteomes" id="UP001501565"/>
    </source>
</evidence>
<name>A0ABP7N0E2_9GAMM</name>
<evidence type="ECO:0000313" key="2">
    <source>
        <dbReference type="EMBL" id="GAA3933941.1"/>
    </source>
</evidence>
<dbReference type="RefSeq" id="WP_344799704.1">
    <property type="nucleotide sequence ID" value="NZ_BAABBN010000012.1"/>
</dbReference>
<reference evidence="3" key="1">
    <citation type="journal article" date="2019" name="Int. J. Syst. Evol. Microbiol.">
        <title>The Global Catalogue of Microorganisms (GCM) 10K type strain sequencing project: providing services to taxonomists for standard genome sequencing and annotation.</title>
        <authorList>
            <consortium name="The Broad Institute Genomics Platform"/>
            <consortium name="The Broad Institute Genome Sequencing Center for Infectious Disease"/>
            <person name="Wu L."/>
            <person name="Ma J."/>
        </authorList>
    </citation>
    <scope>NUCLEOTIDE SEQUENCE [LARGE SCALE GENOMIC DNA]</scope>
    <source>
        <strain evidence="3">JCM 17551</strain>
    </source>
</reference>
<protein>
    <submittedName>
        <fullName evidence="2">Uncharacterized protein</fullName>
    </submittedName>
</protein>
<proteinExistence type="predicted"/>
<keyword evidence="1" id="KW-1133">Transmembrane helix</keyword>
<accession>A0ABP7N0E2</accession>
<sequence>MFHGPLVFIIAVYLYFGVLFFISHSSGQFEEDLIGLQKKEQLTNLLALLLVSIASWWVVLAMKTLHKKMRLSV</sequence>
<dbReference type="EMBL" id="BAABBN010000012">
    <property type="protein sequence ID" value="GAA3933941.1"/>
    <property type="molecule type" value="Genomic_DNA"/>
</dbReference>
<feature type="transmembrane region" description="Helical" evidence="1">
    <location>
        <begin position="7"/>
        <end position="25"/>
    </location>
</feature>
<keyword evidence="1" id="KW-0472">Membrane</keyword>
<keyword evidence="1" id="KW-0812">Transmembrane</keyword>
<feature type="transmembrane region" description="Helical" evidence="1">
    <location>
        <begin position="45"/>
        <end position="62"/>
    </location>
</feature>